<dbReference type="InterPro" id="IPR005467">
    <property type="entry name" value="His_kinase_dom"/>
</dbReference>
<comment type="subcellular location">
    <subcellularLocation>
        <location evidence="2">Cell membrane</location>
        <topology evidence="2">Multi-pass membrane protein</topology>
    </subcellularLocation>
</comment>
<dbReference type="GO" id="GO:0005886">
    <property type="term" value="C:plasma membrane"/>
    <property type="evidence" value="ECO:0007669"/>
    <property type="project" value="UniProtKB-SubCell"/>
</dbReference>
<accession>A0A1I3PCX9</accession>
<feature type="region of interest" description="Disordered" evidence="13">
    <location>
        <begin position="371"/>
        <end position="396"/>
    </location>
</feature>
<dbReference type="InterPro" id="IPR050980">
    <property type="entry name" value="2C_sensor_his_kinase"/>
</dbReference>
<dbReference type="GO" id="GO:0000155">
    <property type="term" value="F:phosphorelay sensor kinase activity"/>
    <property type="evidence" value="ECO:0007669"/>
    <property type="project" value="InterPro"/>
</dbReference>
<keyword evidence="8" id="KW-0547">Nucleotide-binding</keyword>
<dbReference type="InterPro" id="IPR003661">
    <property type="entry name" value="HisK_dim/P_dom"/>
</dbReference>
<feature type="domain" description="HAMP" evidence="16">
    <location>
        <begin position="168"/>
        <end position="220"/>
    </location>
</feature>
<dbReference type="STRING" id="1005945.SAMN05216561_12039"/>
<dbReference type="Gene3D" id="3.30.565.10">
    <property type="entry name" value="Histidine kinase-like ATPase, C-terminal domain"/>
    <property type="match status" value="1"/>
</dbReference>
<dbReference type="PROSITE" id="PS50885">
    <property type="entry name" value="HAMP"/>
    <property type="match status" value="1"/>
</dbReference>
<keyword evidence="5" id="KW-0597">Phosphoprotein</keyword>
<dbReference type="RefSeq" id="WP_091116716.1">
    <property type="nucleotide sequence ID" value="NZ_BKAF01000025.1"/>
</dbReference>
<keyword evidence="9 17" id="KW-0418">Kinase</keyword>
<evidence type="ECO:0000259" key="16">
    <source>
        <dbReference type="PROSITE" id="PS50885"/>
    </source>
</evidence>
<dbReference type="InterPro" id="IPR003660">
    <property type="entry name" value="HAMP_dom"/>
</dbReference>
<evidence type="ECO:0000256" key="2">
    <source>
        <dbReference type="ARBA" id="ARBA00004651"/>
    </source>
</evidence>
<dbReference type="OrthoDB" id="9786919at2"/>
<dbReference type="EC" id="2.7.13.3" evidence="3"/>
<dbReference type="SUPFAM" id="SSF55874">
    <property type="entry name" value="ATPase domain of HSP90 chaperone/DNA topoisomerase II/histidine kinase"/>
    <property type="match status" value="1"/>
</dbReference>
<evidence type="ECO:0000256" key="3">
    <source>
        <dbReference type="ARBA" id="ARBA00012438"/>
    </source>
</evidence>
<evidence type="ECO:0000256" key="10">
    <source>
        <dbReference type="ARBA" id="ARBA00022840"/>
    </source>
</evidence>
<evidence type="ECO:0000256" key="5">
    <source>
        <dbReference type="ARBA" id="ARBA00022553"/>
    </source>
</evidence>
<proteinExistence type="predicted"/>
<dbReference type="EMBL" id="FOQG01000020">
    <property type="protein sequence ID" value="SFJ19170.1"/>
    <property type="molecule type" value="Genomic_DNA"/>
</dbReference>
<keyword evidence="10" id="KW-0067">ATP-binding</keyword>
<feature type="transmembrane region" description="Helical" evidence="14">
    <location>
        <begin position="147"/>
        <end position="168"/>
    </location>
</feature>
<evidence type="ECO:0000256" key="8">
    <source>
        <dbReference type="ARBA" id="ARBA00022741"/>
    </source>
</evidence>
<evidence type="ECO:0000256" key="9">
    <source>
        <dbReference type="ARBA" id="ARBA00022777"/>
    </source>
</evidence>
<dbReference type="Pfam" id="PF00512">
    <property type="entry name" value="HisKA"/>
    <property type="match status" value="1"/>
</dbReference>
<organism evidence="17 18">
    <name type="scientific">Nocardioides psychrotolerans</name>
    <dbReference type="NCBI Taxonomy" id="1005945"/>
    <lineage>
        <taxon>Bacteria</taxon>
        <taxon>Bacillati</taxon>
        <taxon>Actinomycetota</taxon>
        <taxon>Actinomycetes</taxon>
        <taxon>Propionibacteriales</taxon>
        <taxon>Nocardioidaceae</taxon>
        <taxon>Nocardioides</taxon>
    </lineage>
</organism>
<keyword evidence="7 14" id="KW-0812">Transmembrane</keyword>
<dbReference type="AlphaFoldDB" id="A0A1I3PCX9"/>
<keyword evidence="18" id="KW-1185">Reference proteome</keyword>
<evidence type="ECO:0000256" key="13">
    <source>
        <dbReference type="SAM" id="MobiDB-lite"/>
    </source>
</evidence>
<reference evidence="17 18" key="1">
    <citation type="submission" date="2016-10" db="EMBL/GenBank/DDBJ databases">
        <authorList>
            <person name="de Groot N.N."/>
        </authorList>
    </citation>
    <scope>NUCLEOTIDE SEQUENCE [LARGE SCALE GENOMIC DNA]</scope>
    <source>
        <strain evidence="17 18">CGMCC 1.11156</strain>
    </source>
</reference>
<protein>
    <recommendedName>
        <fullName evidence="3">histidine kinase</fullName>
        <ecNumber evidence="3">2.7.13.3</ecNumber>
    </recommendedName>
</protein>
<evidence type="ECO:0000256" key="1">
    <source>
        <dbReference type="ARBA" id="ARBA00000085"/>
    </source>
</evidence>
<dbReference type="SMART" id="SM00387">
    <property type="entry name" value="HATPase_c"/>
    <property type="match status" value="1"/>
</dbReference>
<name>A0A1I3PCX9_9ACTN</name>
<dbReference type="InterPro" id="IPR003594">
    <property type="entry name" value="HATPase_dom"/>
</dbReference>
<dbReference type="GO" id="GO:0005524">
    <property type="term" value="F:ATP binding"/>
    <property type="evidence" value="ECO:0007669"/>
    <property type="project" value="UniProtKB-KW"/>
</dbReference>
<evidence type="ECO:0000256" key="7">
    <source>
        <dbReference type="ARBA" id="ARBA00022692"/>
    </source>
</evidence>
<dbReference type="PROSITE" id="PS50109">
    <property type="entry name" value="HIS_KIN"/>
    <property type="match status" value="1"/>
</dbReference>
<dbReference type="Gene3D" id="1.10.287.130">
    <property type="match status" value="1"/>
</dbReference>
<dbReference type="SMART" id="SM00388">
    <property type="entry name" value="HisKA"/>
    <property type="match status" value="1"/>
</dbReference>
<evidence type="ECO:0000256" key="14">
    <source>
        <dbReference type="SAM" id="Phobius"/>
    </source>
</evidence>
<comment type="catalytic activity">
    <reaction evidence="1">
        <text>ATP + protein L-histidine = ADP + protein N-phospho-L-histidine.</text>
        <dbReference type="EC" id="2.7.13.3"/>
    </reaction>
</comment>
<dbReference type="Pfam" id="PF02518">
    <property type="entry name" value="HATPase_c"/>
    <property type="match status" value="1"/>
</dbReference>
<dbReference type="Gene3D" id="6.10.340.10">
    <property type="match status" value="1"/>
</dbReference>
<dbReference type="PANTHER" id="PTHR44936:SF9">
    <property type="entry name" value="SENSOR PROTEIN CREC"/>
    <property type="match status" value="1"/>
</dbReference>
<dbReference type="SUPFAM" id="SSF47384">
    <property type="entry name" value="Homodimeric domain of signal transducing histidine kinase"/>
    <property type="match status" value="1"/>
</dbReference>
<keyword evidence="12" id="KW-0902">Two-component regulatory system</keyword>
<feature type="domain" description="Histidine kinase" evidence="15">
    <location>
        <begin position="228"/>
        <end position="429"/>
    </location>
</feature>
<evidence type="ECO:0000256" key="6">
    <source>
        <dbReference type="ARBA" id="ARBA00022679"/>
    </source>
</evidence>
<keyword evidence="6" id="KW-0808">Transferase</keyword>
<dbReference type="Proteomes" id="UP000198649">
    <property type="component" value="Unassembled WGS sequence"/>
</dbReference>
<evidence type="ECO:0000256" key="12">
    <source>
        <dbReference type="ARBA" id="ARBA00023012"/>
    </source>
</evidence>
<evidence type="ECO:0000313" key="17">
    <source>
        <dbReference type="EMBL" id="SFJ19170.1"/>
    </source>
</evidence>
<evidence type="ECO:0000313" key="18">
    <source>
        <dbReference type="Proteomes" id="UP000198649"/>
    </source>
</evidence>
<evidence type="ECO:0000256" key="11">
    <source>
        <dbReference type="ARBA" id="ARBA00022989"/>
    </source>
</evidence>
<dbReference type="PANTHER" id="PTHR44936">
    <property type="entry name" value="SENSOR PROTEIN CREC"/>
    <property type="match status" value="1"/>
</dbReference>
<sequence length="437" mass="46160">MRRRILTAILSVTAVAIVLFAIPLGLVLQQLVGEDAALRVERQAVLAAREVPADFVLGDDPVELPDTTDQVRLGLYGPDGALVTGSGPALIEPALRQALSNQVIDVELPGLRVVAVPVAADEQVIGIIRAEQATTASDQRAFRLTGLLVAIAIAVMAVGAVIGALLAARLARPVLALRDAAVDLGLGNYAVSLPRTRIPEVDEAGTALTSAGQTLEDLILRERSFSADSSHQLRTPVAGIRAAVETEIQFPRSNTTTVLHEVLADLDRLEATITELLSIARTPDVADSAIDLASVVLEAHDTWSPRLHSEGRTIAVTLPEHLPPAWANQSMLRHVLDVLLDNARRHGSGEVRLVVTAAGPHVTLAVHDEGSTFSAGTSEGSRPDNPSADPSHGHGLPLATRYVKAMRGRLVVNTAGPTTRIDIILRRAAATSYPPLA</sequence>
<evidence type="ECO:0000259" key="15">
    <source>
        <dbReference type="PROSITE" id="PS50109"/>
    </source>
</evidence>
<feature type="compositionally biased region" description="Polar residues" evidence="13">
    <location>
        <begin position="371"/>
        <end position="380"/>
    </location>
</feature>
<keyword evidence="14" id="KW-0472">Membrane</keyword>
<dbReference type="InterPro" id="IPR036890">
    <property type="entry name" value="HATPase_C_sf"/>
</dbReference>
<dbReference type="CDD" id="cd00082">
    <property type="entry name" value="HisKA"/>
    <property type="match status" value="1"/>
</dbReference>
<dbReference type="InterPro" id="IPR036097">
    <property type="entry name" value="HisK_dim/P_sf"/>
</dbReference>
<evidence type="ECO:0000256" key="4">
    <source>
        <dbReference type="ARBA" id="ARBA00022475"/>
    </source>
</evidence>
<keyword evidence="4" id="KW-1003">Cell membrane</keyword>
<gene>
    <name evidence="17" type="ORF">SAMN05216561_12039</name>
</gene>
<keyword evidence="11 14" id="KW-1133">Transmembrane helix</keyword>